<dbReference type="AlphaFoldDB" id="A0A375I146"/>
<dbReference type="Pfam" id="PF08327">
    <property type="entry name" value="AHSA1"/>
    <property type="match status" value="1"/>
</dbReference>
<dbReference type="EMBL" id="OMOH01000005">
    <property type="protein sequence ID" value="SPF68566.1"/>
    <property type="molecule type" value="Genomic_DNA"/>
</dbReference>
<dbReference type="OrthoDB" id="3828589at2"/>
<dbReference type="InterPro" id="IPR013538">
    <property type="entry name" value="ASHA1/2-like_C"/>
</dbReference>
<organism evidence="3 4">
    <name type="scientific">Propionibacterium ruminifibrarum</name>
    <dbReference type="NCBI Taxonomy" id="1962131"/>
    <lineage>
        <taxon>Bacteria</taxon>
        <taxon>Bacillati</taxon>
        <taxon>Actinomycetota</taxon>
        <taxon>Actinomycetes</taxon>
        <taxon>Propionibacteriales</taxon>
        <taxon>Propionibacteriaceae</taxon>
        <taxon>Propionibacterium</taxon>
    </lineage>
</organism>
<evidence type="ECO:0000259" key="2">
    <source>
        <dbReference type="Pfam" id="PF08327"/>
    </source>
</evidence>
<gene>
    <name evidence="3" type="ORF">PROPJV5_1548</name>
</gene>
<dbReference type="Gene3D" id="3.30.530.20">
    <property type="match status" value="1"/>
</dbReference>
<evidence type="ECO:0000313" key="4">
    <source>
        <dbReference type="Proteomes" id="UP000265962"/>
    </source>
</evidence>
<evidence type="ECO:0000313" key="3">
    <source>
        <dbReference type="EMBL" id="SPF68566.1"/>
    </source>
</evidence>
<feature type="domain" description="Activator of Hsp90 ATPase homologue 1/2-like C-terminal" evidence="2">
    <location>
        <begin position="52"/>
        <end position="133"/>
    </location>
</feature>
<name>A0A375I146_9ACTN</name>
<evidence type="ECO:0000256" key="1">
    <source>
        <dbReference type="ARBA" id="ARBA00006817"/>
    </source>
</evidence>
<comment type="similarity">
    <text evidence="1">Belongs to the AHA1 family.</text>
</comment>
<accession>A0A375I146</accession>
<sequence>MSEQSRNETPEPSPEGVVVTRTIAQPLKKVWGVLMTKKGSEALLGRGAMLGEKGQAWKAADGRSGVIRSFHPLEQVRFWWRKDDDAPASLVDLKVTAPDDDHTELTVTHTRLAEGVDPAYLQGRWEVALERIESDCF</sequence>
<protein>
    <submittedName>
        <fullName evidence="3">Activator of Hsp90 ATPase homologue 1-like</fullName>
    </submittedName>
</protein>
<dbReference type="SUPFAM" id="SSF55961">
    <property type="entry name" value="Bet v1-like"/>
    <property type="match status" value="1"/>
</dbReference>
<dbReference type="Proteomes" id="UP000265962">
    <property type="component" value="Unassembled WGS sequence"/>
</dbReference>
<keyword evidence="4" id="KW-1185">Reference proteome</keyword>
<reference evidence="4" key="1">
    <citation type="submission" date="2018-02" db="EMBL/GenBank/DDBJ databases">
        <authorList>
            <person name="Hornung B."/>
        </authorList>
    </citation>
    <scope>NUCLEOTIDE SEQUENCE [LARGE SCALE GENOMIC DNA]</scope>
</reference>
<proteinExistence type="inferred from homology"/>
<dbReference type="InterPro" id="IPR023393">
    <property type="entry name" value="START-like_dom_sf"/>
</dbReference>